<dbReference type="InterPro" id="IPR058245">
    <property type="entry name" value="NreC/VraR/RcsB-like_REC"/>
</dbReference>
<dbReference type="PANTHER" id="PTHR43214">
    <property type="entry name" value="TWO-COMPONENT RESPONSE REGULATOR"/>
    <property type="match status" value="1"/>
</dbReference>
<dbReference type="InterPro" id="IPR016032">
    <property type="entry name" value="Sig_transdc_resp-reg_C-effctor"/>
</dbReference>
<dbReference type="GO" id="GO:0006355">
    <property type="term" value="P:regulation of DNA-templated transcription"/>
    <property type="evidence" value="ECO:0007669"/>
    <property type="project" value="InterPro"/>
</dbReference>
<dbReference type="InterPro" id="IPR039420">
    <property type="entry name" value="WalR-like"/>
</dbReference>
<gene>
    <name evidence="6" type="ORF">D5R40_06005</name>
</gene>
<dbReference type="SMART" id="SM00421">
    <property type="entry name" value="HTH_LUXR"/>
    <property type="match status" value="1"/>
</dbReference>
<dbReference type="OrthoDB" id="3827286at2"/>
<organism evidence="6 7">
    <name type="scientific">Okeania hirsuta</name>
    <dbReference type="NCBI Taxonomy" id="1458930"/>
    <lineage>
        <taxon>Bacteria</taxon>
        <taxon>Bacillati</taxon>
        <taxon>Cyanobacteriota</taxon>
        <taxon>Cyanophyceae</taxon>
        <taxon>Oscillatoriophycideae</taxon>
        <taxon>Oscillatoriales</taxon>
        <taxon>Microcoleaceae</taxon>
        <taxon>Okeania</taxon>
    </lineage>
</organism>
<evidence type="ECO:0000313" key="6">
    <source>
        <dbReference type="EMBL" id="RQH50917.1"/>
    </source>
</evidence>
<dbReference type="PROSITE" id="PS00622">
    <property type="entry name" value="HTH_LUXR_1"/>
    <property type="match status" value="1"/>
</dbReference>
<proteinExistence type="predicted"/>
<dbReference type="InterPro" id="IPR000792">
    <property type="entry name" value="Tscrpt_reg_LuxR_C"/>
</dbReference>
<dbReference type="InterPro" id="IPR011006">
    <property type="entry name" value="CheY-like_superfamily"/>
</dbReference>
<dbReference type="SMART" id="SM00448">
    <property type="entry name" value="REC"/>
    <property type="match status" value="1"/>
</dbReference>
<keyword evidence="2 6" id="KW-0238">DNA-binding</keyword>
<sequence length="240" mass="25698">MNIIRVVLIEKHDSSRAGLVAALQMSEGIKVVGDAASGQKGLNIVQTTQPDVAIVALNLPDMDGVELTQKLKQLNGAREYKQTKVLVLTTKDSEDTVIAAFSAGADSYSLKDVSFSNLLQAIEVTNEGNNWIDPAIASVVIKQAQETSDSNYPTSQPLIKLNEMDCAPGGDGIIQIDPLTERELEVLQLIVSGCSNAQIADKLYITIGTVKTHVRSILNKLCANDRTQAAVRALRAGLVS</sequence>
<dbReference type="Proteomes" id="UP000269154">
    <property type="component" value="Unassembled WGS sequence"/>
</dbReference>
<dbReference type="Pfam" id="PF00072">
    <property type="entry name" value="Response_reg"/>
    <property type="match status" value="1"/>
</dbReference>
<dbReference type="CDD" id="cd17535">
    <property type="entry name" value="REC_NarL-like"/>
    <property type="match status" value="1"/>
</dbReference>
<dbReference type="GO" id="GO:0000160">
    <property type="term" value="P:phosphorelay signal transduction system"/>
    <property type="evidence" value="ECO:0007669"/>
    <property type="project" value="InterPro"/>
</dbReference>
<name>A0A3N6Q033_9CYAN</name>
<evidence type="ECO:0000256" key="2">
    <source>
        <dbReference type="ARBA" id="ARBA00023125"/>
    </source>
</evidence>
<dbReference type="SUPFAM" id="SSF52172">
    <property type="entry name" value="CheY-like"/>
    <property type="match status" value="1"/>
</dbReference>
<dbReference type="GO" id="GO:0003677">
    <property type="term" value="F:DNA binding"/>
    <property type="evidence" value="ECO:0007669"/>
    <property type="project" value="UniProtKB-KW"/>
</dbReference>
<comment type="caution">
    <text evidence="3">Lacks conserved residue(s) required for the propagation of feature annotation.</text>
</comment>
<dbReference type="SUPFAM" id="SSF46894">
    <property type="entry name" value="C-terminal effector domain of the bipartite response regulators"/>
    <property type="match status" value="1"/>
</dbReference>
<evidence type="ECO:0000256" key="1">
    <source>
        <dbReference type="ARBA" id="ARBA00022553"/>
    </source>
</evidence>
<dbReference type="CDD" id="cd06170">
    <property type="entry name" value="LuxR_C_like"/>
    <property type="match status" value="1"/>
</dbReference>
<feature type="domain" description="Response regulatory" evidence="5">
    <location>
        <begin position="5"/>
        <end position="126"/>
    </location>
</feature>
<dbReference type="PRINTS" id="PR00038">
    <property type="entry name" value="HTHLUXR"/>
</dbReference>
<dbReference type="PROSITE" id="PS50043">
    <property type="entry name" value="HTH_LUXR_2"/>
    <property type="match status" value="1"/>
</dbReference>
<dbReference type="PANTHER" id="PTHR43214:SF43">
    <property type="entry name" value="TWO-COMPONENT RESPONSE REGULATOR"/>
    <property type="match status" value="1"/>
</dbReference>
<protein>
    <submittedName>
        <fullName evidence="6">DNA-binding response regulator</fullName>
    </submittedName>
</protein>
<dbReference type="Gene3D" id="3.40.50.2300">
    <property type="match status" value="1"/>
</dbReference>
<evidence type="ECO:0000259" key="4">
    <source>
        <dbReference type="PROSITE" id="PS50043"/>
    </source>
</evidence>
<evidence type="ECO:0000256" key="3">
    <source>
        <dbReference type="PROSITE-ProRule" id="PRU00169"/>
    </source>
</evidence>
<dbReference type="EMBL" id="RCBY01000021">
    <property type="protein sequence ID" value="RQH50917.1"/>
    <property type="molecule type" value="Genomic_DNA"/>
</dbReference>
<evidence type="ECO:0000313" key="7">
    <source>
        <dbReference type="Proteomes" id="UP000269154"/>
    </source>
</evidence>
<reference evidence="6 7" key="1">
    <citation type="journal article" date="2018" name="ACS Chem. Biol.">
        <title>Ketoreductase domain dysfunction expands chemodiversity: malyngamide biosynthesis in the cyanobacterium Okeania hirsuta.</title>
        <authorList>
            <person name="Moss N.A."/>
            <person name="Leao T."/>
            <person name="Rankin M."/>
            <person name="McCullough T.M."/>
            <person name="Qu P."/>
            <person name="Korobeynikov A."/>
            <person name="Smith J.L."/>
            <person name="Gerwick L."/>
            <person name="Gerwick W.H."/>
        </authorList>
    </citation>
    <scope>NUCLEOTIDE SEQUENCE [LARGE SCALE GENOMIC DNA]</scope>
    <source>
        <strain evidence="6 7">PAB10Feb10-1</strain>
    </source>
</reference>
<keyword evidence="7" id="KW-1185">Reference proteome</keyword>
<dbReference type="RefSeq" id="WP_124145395.1">
    <property type="nucleotide sequence ID" value="NZ_CAWOKI010000082.1"/>
</dbReference>
<keyword evidence="1" id="KW-0597">Phosphoprotein</keyword>
<accession>A0A3N6Q033</accession>
<dbReference type="AlphaFoldDB" id="A0A3N6Q033"/>
<evidence type="ECO:0000259" key="5">
    <source>
        <dbReference type="PROSITE" id="PS50110"/>
    </source>
</evidence>
<dbReference type="PROSITE" id="PS50110">
    <property type="entry name" value="RESPONSE_REGULATORY"/>
    <property type="match status" value="1"/>
</dbReference>
<feature type="domain" description="HTH luxR-type" evidence="4">
    <location>
        <begin position="172"/>
        <end position="237"/>
    </location>
</feature>
<dbReference type="InterPro" id="IPR001789">
    <property type="entry name" value="Sig_transdc_resp-reg_receiver"/>
</dbReference>
<comment type="caution">
    <text evidence="6">The sequence shown here is derived from an EMBL/GenBank/DDBJ whole genome shotgun (WGS) entry which is preliminary data.</text>
</comment>
<dbReference type="Pfam" id="PF00196">
    <property type="entry name" value="GerE"/>
    <property type="match status" value="1"/>
</dbReference>